<accession>A0A9W9AU69</accession>
<organism evidence="2 3">
    <name type="scientific">Lentinula aciculospora</name>
    <dbReference type="NCBI Taxonomy" id="153920"/>
    <lineage>
        <taxon>Eukaryota</taxon>
        <taxon>Fungi</taxon>
        <taxon>Dikarya</taxon>
        <taxon>Basidiomycota</taxon>
        <taxon>Agaricomycotina</taxon>
        <taxon>Agaricomycetes</taxon>
        <taxon>Agaricomycetidae</taxon>
        <taxon>Agaricales</taxon>
        <taxon>Marasmiineae</taxon>
        <taxon>Omphalotaceae</taxon>
        <taxon>Lentinula</taxon>
    </lineage>
</organism>
<evidence type="ECO:0000313" key="3">
    <source>
        <dbReference type="Proteomes" id="UP001150266"/>
    </source>
</evidence>
<proteinExistence type="predicted"/>
<keyword evidence="1" id="KW-0812">Transmembrane</keyword>
<evidence type="ECO:0000313" key="2">
    <source>
        <dbReference type="EMBL" id="KAJ4490624.1"/>
    </source>
</evidence>
<keyword evidence="1" id="KW-1133">Transmembrane helix</keyword>
<protein>
    <submittedName>
        <fullName evidence="2">Uncharacterized protein</fullName>
    </submittedName>
</protein>
<name>A0A9W9AU69_9AGAR</name>
<dbReference type="AlphaFoldDB" id="A0A9W9AU69"/>
<gene>
    <name evidence="2" type="ORF">J3R30DRAFT_115059</name>
</gene>
<keyword evidence="1" id="KW-0472">Membrane</keyword>
<comment type="caution">
    <text evidence="2">The sequence shown here is derived from an EMBL/GenBank/DDBJ whole genome shotgun (WGS) entry which is preliminary data.</text>
</comment>
<feature type="transmembrane region" description="Helical" evidence="1">
    <location>
        <begin position="12"/>
        <end position="36"/>
    </location>
</feature>
<dbReference type="EMBL" id="JAOTPV010000001">
    <property type="protein sequence ID" value="KAJ4490624.1"/>
    <property type="molecule type" value="Genomic_DNA"/>
</dbReference>
<keyword evidence="3" id="KW-1185">Reference proteome</keyword>
<sequence>MGAIFSSIGRGINAIISAIANVIMTIVSAITTMLWVEKNWDEDRKTQKRWCDILELSHTASTTTSALIPCIFFPYVHLHEYLISNDIKFALRSVTKHTEAAAITRQCIPYIYHHWYQDERKIIHSTH</sequence>
<dbReference type="Proteomes" id="UP001150266">
    <property type="component" value="Unassembled WGS sequence"/>
</dbReference>
<reference evidence="2" key="1">
    <citation type="submission" date="2022-08" db="EMBL/GenBank/DDBJ databases">
        <title>A Global Phylogenomic Analysis of the Shiitake Genus Lentinula.</title>
        <authorList>
            <consortium name="DOE Joint Genome Institute"/>
            <person name="Sierra-Patev S."/>
            <person name="Min B."/>
            <person name="Naranjo-Ortiz M."/>
            <person name="Looney B."/>
            <person name="Konkel Z."/>
            <person name="Slot J.C."/>
            <person name="Sakamoto Y."/>
            <person name="Steenwyk J.L."/>
            <person name="Rokas A."/>
            <person name="Carro J."/>
            <person name="Camarero S."/>
            <person name="Ferreira P."/>
            <person name="Molpeceres G."/>
            <person name="Ruiz-Duenas F.J."/>
            <person name="Serrano A."/>
            <person name="Henrissat B."/>
            <person name="Drula E."/>
            <person name="Hughes K.W."/>
            <person name="Mata J.L."/>
            <person name="Ishikawa N.K."/>
            <person name="Vargas-Isla R."/>
            <person name="Ushijima S."/>
            <person name="Smith C.A."/>
            <person name="Ahrendt S."/>
            <person name="Andreopoulos W."/>
            <person name="He G."/>
            <person name="Labutti K."/>
            <person name="Lipzen A."/>
            <person name="Ng V."/>
            <person name="Riley R."/>
            <person name="Sandor L."/>
            <person name="Barry K."/>
            <person name="Martinez A.T."/>
            <person name="Xiao Y."/>
            <person name="Gibbons J.G."/>
            <person name="Terashima K."/>
            <person name="Grigoriev I.V."/>
            <person name="Hibbett D.S."/>
        </authorList>
    </citation>
    <scope>NUCLEOTIDE SEQUENCE</scope>
    <source>
        <strain evidence="2">JLM2183</strain>
    </source>
</reference>
<evidence type="ECO:0000256" key="1">
    <source>
        <dbReference type="SAM" id="Phobius"/>
    </source>
</evidence>